<feature type="region of interest" description="Disordered" evidence="2">
    <location>
        <begin position="1002"/>
        <end position="1036"/>
    </location>
</feature>
<feature type="compositionally biased region" description="Gly residues" evidence="2">
    <location>
        <begin position="718"/>
        <end position="735"/>
    </location>
</feature>
<dbReference type="InterPro" id="IPR022409">
    <property type="entry name" value="PKD/Chitinase_dom"/>
</dbReference>
<comment type="caution">
    <text evidence="5">The sequence shown here is derived from an EMBL/GenBank/DDBJ whole genome shotgun (WGS) entry which is preliminary data.</text>
</comment>
<evidence type="ECO:0000256" key="2">
    <source>
        <dbReference type="SAM" id="MobiDB-lite"/>
    </source>
</evidence>
<dbReference type="Proteomes" id="UP000252189">
    <property type="component" value="Unassembled WGS sequence"/>
</dbReference>
<evidence type="ECO:0000259" key="4">
    <source>
        <dbReference type="PROSITE" id="PS50093"/>
    </source>
</evidence>
<dbReference type="SMART" id="SM00089">
    <property type="entry name" value="PKD"/>
    <property type="match status" value="1"/>
</dbReference>
<feature type="transmembrane region" description="Helical" evidence="3">
    <location>
        <begin position="1038"/>
        <end position="1057"/>
    </location>
</feature>
<keyword evidence="3" id="KW-0812">Transmembrane</keyword>
<dbReference type="NCBIfam" id="TIGR04126">
    <property type="entry name" value="PGF_CTERM"/>
    <property type="match status" value="1"/>
</dbReference>
<dbReference type="EMBL" id="QPHM01000001">
    <property type="protein sequence ID" value="RCU47868.1"/>
    <property type="molecule type" value="Genomic_DNA"/>
</dbReference>
<dbReference type="GO" id="GO:0030115">
    <property type="term" value="C:S-layer"/>
    <property type="evidence" value="ECO:0007669"/>
    <property type="project" value="UniProtKB-SubCell"/>
</dbReference>
<dbReference type="AlphaFoldDB" id="A0A368NBG2"/>
<dbReference type="SUPFAM" id="SSF49299">
    <property type="entry name" value="PKD domain"/>
    <property type="match status" value="1"/>
</dbReference>
<dbReference type="InterPro" id="IPR035986">
    <property type="entry name" value="PKD_dom_sf"/>
</dbReference>
<sequence>MRMQGDDGTSIPWRRAHVAGLVLALLVAPAAPAGATTGPTDWAGTPAAIGGATAADLTGFPSAPWVNNSDTSHDPTTTTSLSVAYNATGQVASPSDVAVELYNATDGAFVTANASLTATEGSALLTVSAGTFTGDQSVAYRLNDTSSGNVLATDTSMLLSSSGDGGGDGGTARITIDSVSLSSTTVTPGTDVDVDVTLNNTGSASGSTTVEVFDVGTTESITTLASRSVSVGASTTKTTTLTVSRSESGLADLYVVGGIGFERKTLLVQPSNALSVTGYSLSATTVEQNEDVDVTATVSNGGSNEDWLLVPLYQDGSVVQTKNVTVPAGGTEQVTITTTFANAGSHTVAVGGQSPTGVTVETRGSPSVVASSVRVVGGTQPSGDVVVGTTVSNGKLDVRLKAQGVQNGEADLANVGADSTTRFEVELELDNFTPRMMMGTGGDVSWSVGPGTTAETANLTLLIEPRENQRFYYQDGTQPTYNNWPAENKQATTMREAQALVSFYNMARAPVRFRTTLTGGTIVTDAQSFSPPMYRQGSNTQKPRLTVQVAGPHFTVDGSQNQGYYEALIPNGMLEQWGVTSAGQLRAAYGGSQTQATFTQTSTGIKMELDTHYSAETVEISPGGDDTTAPTADAGSDRTVTAGDSVTFDASATTDNVGIQQYEWDFDGDGTYDTTTISTTATHTYASAGSATATLRVIDGAGNTDTDTVAVTVEAAASGGGGGSRSGGESSGGDGSVSIADVTGPSVDISTNAGVGSVSVTGADGDDPVDVDFPTPPAGSSVTLDAMTVTAAGEFDLSVGVADDASSFDDVPSLPAASTDAPSRVVGYLSVEHPSLGAADISGATFDLTVDADTLDERGVAPEDVVVYRYHDDAWTAVETSLTETTAGTHRYTVDTPGLSVFAVAAGDPAFDVRETAVSRTTLSVGESTTVTATVENVGTATGSHTVALRRGDETTATRVVDLAPGETADVTFTLTPDGVGTYALHVDDVSVGQVTVDEATATATPTHTATRTSTPTPASASTATDAATATPTSDTSAPGFGAVVALLALLVAGLLARRRD</sequence>
<feature type="region of interest" description="Disordered" evidence="2">
    <location>
        <begin position="618"/>
        <end position="637"/>
    </location>
</feature>
<keyword evidence="6" id="KW-1185">Reference proteome</keyword>
<dbReference type="InterPro" id="IPR013783">
    <property type="entry name" value="Ig-like_fold"/>
</dbReference>
<dbReference type="InterPro" id="IPR000601">
    <property type="entry name" value="PKD_dom"/>
</dbReference>
<feature type="region of interest" description="Disordered" evidence="2">
    <location>
        <begin position="716"/>
        <end position="750"/>
    </location>
</feature>
<evidence type="ECO:0000256" key="1">
    <source>
        <dbReference type="ARBA" id="ARBA00022729"/>
    </source>
</evidence>
<dbReference type="Gene3D" id="2.60.40.10">
    <property type="entry name" value="Immunoglobulins"/>
    <property type="match status" value="4"/>
</dbReference>
<protein>
    <submittedName>
        <fullName evidence="5">PGF-pre-PGF domain-containing protein</fullName>
    </submittedName>
</protein>
<evidence type="ECO:0000313" key="6">
    <source>
        <dbReference type="Proteomes" id="UP000252189"/>
    </source>
</evidence>
<proteinExistence type="predicted"/>
<evidence type="ECO:0000313" key="5">
    <source>
        <dbReference type="EMBL" id="RCU47868.1"/>
    </source>
</evidence>
<dbReference type="NCBIfam" id="TIGR04213">
    <property type="entry name" value="PGF_pre_PGF"/>
    <property type="match status" value="1"/>
</dbReference>
<evidence type="ECO:0000256" key="3">
    <source>
        <dbReference type="SAM" id="Phobius"/>
    </source>
</evidence>
<feature type="domain" description="PKD" evidence="4">
    <location>
        <begin position="629"/>
        <end position="718"/>
    </location>
</feature>
<organism evidence="5 6">
    <name type="scientific">Haloplanus salinus</name>
    <dbReference type="NCBI Taxonomy" id="1126245"/>
    <lineage>
        <taxon>Archaea</taxon>
        <taxon>Methanobacteriati</taxon>
        <taxon>Methanobacteriota</taxon>
        <taxon>Stenosarchaea group</taxon>
        <taxon>Halobacteria</taxon>
        <taxon>Halobacteriales</taxon>
        <taxon>Haloferacaceae</taxon>
        <taxon>Haloplanus</taxon>
    </lineage>
</organism>
<dbReference type="Pfam" id="PF18204">
    <property type="entry name" value="PGF-CTERM"/>
    <property type="match status" value="1"/>
</dbReference>
<keyword evidence="3" id="KW-0472">Membrane</keyword>
<keyword evidence="1" id="KW-0732">Signal</keyword>
<accession>A0A368NBG2</accession>
<dbReference type="GO" id="GO:0005886">
    <property type="term" value="C:plasma membrane"/>
    <property type="evidence" value="ECO:0007669"/>
    <property type="project" value="UniProtKB-SubCell"/>
</dbReference>
<dbReference type="InterPro" id="IPR011635">
    <property type="entry name" value="CARDB"/>
</dbReference>
<reference evidence="5 6" key="1">
    <citation type="submission" date="2018-07" db="EMBL/GenBank/DDBJ databases">
        <title>Genome sequences of Haloplanus salinus JCM 18368T.</title>
        <authorList>
            <person name="Kim Y.B."/>
            <person name="Roh S.W."/>
        </authorList>
    </citation>
    <scope>NUCLEOTIDE SEQUENCE [LARGE SCALE GENOMIC DNA]</scope>
    <source>
        <strain evidence="5 6">JCM 18368</strain>
    </source>
</reference>
<dbReference type="PROSITE" id="PS50093">
    <property type="entry name" value="PKD"/>
    <property type="match status" value="1"/>
</dbReference>
<dbReference type="InterPro" id="IPR026371">
    <property type="entry name" value="PGF_CTERM"/>
</dbReference>
<dbReference type="InterPro" id="IPR026453">
    <property type="entry name" value="PGF_pre_PGF"/>
</dbReference>
<dbReference type="Pfam" id="PF18911">
    <property type="entry name" value="PKD_4"/>
    <property type="match status" value="1"/>
</dbReference>
<dbReference type="Pfam" id="PF07705">
    <property type="entry name" value="CARDB"/>
    <property type="match status" value="1"/>
</dbReference>
<name>A0A368NBG2_9EURY</name>
<keyword evidence="3" id="KW-1133">Transmembrane helix</keyword>
<gene>
    <name evidence="5" type="ORF">DU504_11520</name>
</gene>
<dbReference type="CDD" id="cd00146">
    <property type="entry name" value="PKD"/>
    <property type="match status" value="1"/>
</dbReference>